<organism evidence="4 5">
    <name type="scientific">Phialocephala subalpina</name>
    <dbReference type="NCBI Taxonomy" id="576137"/>
    <lineage>
        <taxon>Eukaryota</taxon>
        <taxon>Fungi</taxon>
        <taxon>Dikarya</taxon>
        <taxon>Ascomycota</taxon>
        <taxon>Pezizomycotina</taxon>
        <taxon>Leotiomycetes</taxon>
        <taxon>Helotiales</taxon>
        <taxon>Mollisiaceae</taxon>
        <taxon>Phialocephala</taxon>
        <taxon>Phialocephala fortinii species complex</taxon>
    </lineage>
</organism>
<evidence type="ECO:0000313" key="4">
    <source>
        <dbReference type="EMBL" id="CZR61740.1"/>
    </source>
</evidence>
<dbReference type="SUPFAM" id="SSF50630">
    <property type="entry name" value="Acid proteases"/>
    <property type="match status" value="1"/>
</dbReference>
<dbReference type="GO" id="GO:0004190">
    <property type="term" value="F:aspartic-type endopeptidase activity"/>
    <property type="evidence" value="ECO:0007669"/>
    <property type="project" value="InterPro"/>
</dbReference>
<evidence type="ECO:0000256" key="1">
    <source>
        <dbReference type="ARBA" id="ARBA00007447"/>
    </source>
</evidence>
<dbReference type="InterPro" id="IPR001461">
    <property type="entry name" value="Aspartic_peptidase_A1"/>
</dbReference>
<dbReference type="PANTHER" id="PTHR47966:SF47">
    <property type="entry name" value="ENDOPEPTIDASE, PUTATIVE (AFU_ORTHOLOGUE AFUA_3G01220)-RELATED"/>
    <property type="match status" value="1"/>
</dbReference>
<proteinExistence type="inferred from homology"/>
<evidence type="ECO:0000313" key="5">
    <source>
        <dbReference type="Proteomes" id="UP000184330"/>
    </source>
</evidence>
<dbReference type="STRING" id="576137.A0A1L7X9P0"/>
<evidence type="ECO:0000259" key="3">
    <source>
        <dbReference type="PROSITE" id="PS51767"/>
    </source>
</evidence>
<comment type="similarity">
    <text evidence="1">Belongs to the peptidase A1 family.</text>
</comment>
<dbReference type="Pfam" id="PF00026">
    <property type="entry name" value="Asp"/>
    <property type="match status" value="1"/>
</dbReference>
<sequence>MLFSSILATVGLLAVGTEGRYHKRSDGTVISSRKMPQKRSPSPIVVTDVVLPLTKKKSTSSNKRRLALHGLLATIGDGDQTTITSLETGEEFATEVVETGFTCTSFSTGEKTTEAACDFGPYYTKSSTFSQISGETFSIEYGDGESLTGIMGTEDVTVAGVEVVGQEIALVTAADWEGDGTTSGLMGLAYKALTSAYDGSTQEVYSPIFTKMYSAGDISEDYFSLMILRDTEGDSGYLAFGGVPSITFTQNFTSTPIIITNIDGYPDSYDFYTINIDSIYLKGATVTSSGGTSVEYIIDSGTTLNYVPTSVATKINAAYSPAATYSDDEGAYVVSCTATPPAVSIDIAGTLFPINPLDMILDAGDDTCITGWMDGGSSDTEDIFILGDVFQKNVVSLFDVGAGTMQFAGREFYASDDTVKRSTVQRRKAPRMVKN</sequence>
<gene>
    <name evidence="4" type="ORF">PAC_11637</name>
</gene>
<dbReference type="Gene3D" id="2.40.70.10">
    <property type="entry name" value="Acid Proteases"/>
    <property type="match status" value="2"/>
</dbReference>
<name>A0A1L7X9P0_9HELO</name>
<dbReference type="PANTHER" id="PTHR47966">
    <property type="entry name" value="BETA-SITE APP-CLEAVING ENZYME, ISOFORM A-RELATED"/>
    <property type="match status" value="1"/>
</dbReference>
<dbReference type="GO" id="GO:0006508">
    <property type="term" value="P:proteolysis"/>
    <property type="evidence" value="ECO:0007669"/>
    <property type="project" value="InterPro"/>
</dbReference>
<reference evidence="4 5" key="1">
    <citation type="submission" date="2016-03" db="EMBL/GenBank/DDBJ databases">
        <authorList>
            <person name="Ploux O."/>
        </authorList>
    </citation>
    <scope>NUCLEOTIDE SEQUENCE [LARGE SCALE GENOMIC DNA]</scope>
    <source>
        <strain evidence="4 5">UAMH 11012</strain>
    </source>
</reference>
<dbReference type="CDD" id="cd05471">
    <property type="entry name" value="pepsin_like"/>
    <property type="match status" value="1"/>
</dbReference>
<dbReference type="PRINTS" id="PR00792">
    <property type="entry name" value="PEPSIN"/>
</dbReference>
<dbReference type="GO" id="GO:0000324">
    <property type="term" value="C:fungal-type vacuole"/>
    <property type="evidence" value="ECO:0007669"/>
    <property type="project" value="TreeGrafter"/>
</dbReference>
<keyword evidence="2" id="KW-0732">Signal</keyword>
<dbReference type="AlphaFoldDB" id="A0A1L7X9P0"/>
<feature type="signal peptide" evidence="2">
    <location>
        <begin position="1"/>
        <end position="19"/>
    </location>
</feature>
<dbReference type="InterPro" id="IPR021109">
    <property type="entry name" value="Peptidase_aspartic_dom_sf"/>
</dbReference>
<evidence type="ECO:0000256" key="2">
    <source>
        <dbReference type="SAM" id="SignalP"/>
    </source>
</evidence>
<keyword evidence="5" id="KW-1185">Reference proteome</keyword>
<dbReference type="Proteomes" id="UP000184330">
    <property type="component" value="Unassembled WGS sequence"/>
</dbReference>
<feature type="chain" id="PRO_5012024351" evidence="2">
    <location>
        <begin position="20"/>
        <end position="435"/>
    </location>
</feature>
<dbReference type="InterPro" id="IPR034164">
    <property type="entry name" value="Pepsin-like_dom"/>
</dbReference>
<protein>
    <submittedName>
        <fullName evidence="4">Related to pepsin II-1</fullName>
    </submittedName>
</protein>
<dbReference type="PROSITE" id="PS51767">
    <property type="entry name" value="PEPTIDASE_A1"/>
    <property type="match status" value="1"/>
</dbReference>
<feature type="domain" description="Peptidase A1" evidence="3">
    <location>
        <begin position="69"/>
        <end position="408"/>
    </location>
</feature>
<accession>A0A1L7X9P0</accession>
<dbReference type="InterPro" id="IPR033121">
    <property type="entry name" value="PEPTIDASE_A1"/>
</dbReference>
<dbReference type="EMBL" id="FJOG01000019">
    <property type="protein sequence ID" value="CZR61740.1"/>
    <property type="molecule type" value="Genomic_DNA"/>
</dbReference>
<dbReference type="OrthoDB" id="15189at2759"/>